<feature type="region of interest" description="Disordered" evidence="1">
    <location>
        <begin position="140"/>
        <end position="183"/>
    </location>
</feature>
<dbReference type="Proteomes" id="UP000250235">
    <property type="component" value="Unassembled WGS sequence"/>
</dbReference>
<gene>
    <name evidence="2" type="ORF">F511_13154</name>
</gene>
<evidence type="ECO:0000256" key="1">
    <source>
        <dbReference type="SAM" id="MobiDB-lite"/>
    </source>
</evidence>
<accession>A0A2Z7DGG3</accession>
<keyword evidence="3" id="KW-1185">Reference proteome</keyword>
<protein>
    <submittedName>
        <fullName evidence="2">Uncharacterized protein</fullName>
    </submittedName>
</protein>
<dbReference type="EMBL" id="KQ988211">
    <property type="protein sequence ID" value="KZV56237.1"/>
    <property type="molecule type" value="Genomic_DNA"/>
</dbReference>
<name>A0A2Z7DGG3_9LAMI</name>
<reference evidence="2 3" key="1">
    <citation type="journal article" date="2015" name="Proc. Natl. Acad. Sci. U.S.A.">
        <title>The resurrection genome of Boea hygrometrica: A blueprint for survival of dehydration.</title>
        <authorList>
            <person name="Xiao L."/>
            <person name="Yang G."/>
            <person name="Zhang L."/>
            <person name="Yang X."/>
            <person name="Zhao S."/>
            <person name="Ji Z."/>
            <person name="Zhou Q."/>
            <person name="Hu M."/>
            <person name="Wang Y."/>
            <person name="Chen M."/>
            <person name="Xu Y."/>
            <person name="Jin H."/>
            <person name="Xiao X."/>
            <person name="Hu G."/>
            <person name="Bao F."/>
            <person name="Hu Y."/>
            <person name="Wan P."/>
            <person name="Li L."/>
            <person name="Deng X."/>
            <person name="Kuang T."/>
            <person name="Xiang C."/>
            <person name="Zhu J.K."/>
            <person name="Oliver M.J."/>
            <person name="He Y."/>
        </authorList>
    </citation>
    <scope>NUCLEOTIDE SEQUENCE [LARGE SCALE GENOMIC DNA]</scope>
    <source>
        <strain evidence="3">cv. XS01</strain>
    </source>
</reference>
<organism evidence="2 3">
    <name type="scientific">Dorcoceras hygrometricum</name>
    <dbReference type="NCBI Taxonomy" id="472368"/>
    <lineage>
        <taxon>Eukaryota</taxon>
        <taxon>Viridiplantae</taxon>
        <taxon>Streptophyta</taxon>
        <taxon>Embryophyta</taxon>
        <taxon>Tracheophyta</taxon>
        <taxon>Spermatophyta</taxon>
        <taxon>Magnoliopsida</taxon>
        <taxon>eudicotyledons</taxon>
        <taxon>Gunneridae</taxon>
        <taxon>Pentapetalae</taxon>
        <taxon>asterids</taxon>
        <taxon>lamiids</taxon>
        <taxon>Lamiales</taxon>
        <taxon>Gesneriaceae</taxon>
        <taxon>Didymocarpoideae</taxon>
        <taxon>Trichosporeae</taxon>
        <taxon>Loxocarpinae</taxon>
        <taxon>Dorcoceras</taxon>
    </lineage>
</organism>
<evidence type="ECO:0000313" key="2">
    <source>
        <dbReference type="EMBL" id="KZV56237.1"/>
    </source>
</evidence>
<proteinExistence type="predicted"/>
<dbReference type="AlphaFoldDB" id="A0A2Z7DGG3"/>
<evidence type="ECO:0000313" key="3">
    <source>
        <dbReference type="Proteomes" id="UP000250235"/>
    </source>
</evidence>
<sequence length="183" mass="20407">MDFDLFWLKVKWTIFIKSLRLLFSRFGCLCCIGVICALLDPENVSNFLAPSTSQVTSPPLSPDFWDGLDRLDSTNVPDAPAAEWGDIVANHAGQQEGAAARAREILARMEASERSFKRGLEEDSDPISVVEELDLCKPERWPRPESLKLSRGRGQQQKVGLEPEKDKNNISSVEVTDDRVSSS</sequence>